<dbReference type="Pfam" id="PF13743">
    <property type="entry name" value="Thioredoxin_5"/>
    <property type="match status" value="1"/>
</dbReference>
<gene>
    <name evidence="1" type="ordered locus">SpiBuddy_0153</name>
</gene>
<dbReference type="PANTHER" id="PTHR13887">
    <property type="entry name" value="GLUTATHIONE S-TRANSFERASE KAPPA"/>
    <property type="match status" value="1"/>
</dbReference>
<dbReference type="STRING" id="158189.SpiBuddy_0153"/>
<dbReference type="Gene3D" id="3.40.30.10">
    <property type="entry name" value="Glutaredoxin"/>
    <property type="match status" value="1"/>
</dbReference>
<dbReference type="RefSeq" id="WP_013605848.1">
    <property type="nucleotide sequence ID" value="NC_015152.1"/>
</dbReference>
<dbReference type="SUPFAM" id="SSF52833">
    <property type="entry name" value="Thioredoxin-like"/>
    <property type="match status" value="1"/>
</dbReference>
<name>F0RXE5_SPHGB</name>
<dbReference type="EMBL" id="CP002541">
    <property type="protein sequence ID" value="ADY11995.1"/>
    <property type="molecule type" value="Genomic_DNA"/>
</dbReference>
<dbReference type="Proteomes" id="UP000008466">
    <property type="component" value="Chromosome"/>
</dbReference>
<dbReference type="AlphaFoldDB" id="F0RXE5"/>
<dbReference type="OrthoDB" id="9799122at2"/>
<protein>
    <submittedName>
        <fullName evidence="1">DSBA oxidoreductase</fullName>
    </submittedName>
</protein>
<organism evidence="1 2">
    <name type="scientific">Sphaerochaeta globosa (strain ATCC BAA-1886 / DSM 22777 / Buddy)</name>
    <name type="common">Spirochaeta sp. (strain Buddy)</name>
    <dbReference type="NCBI Taxonomy" id="158189"/>
    <lineage>
        <taxon>Bacteria</taxon>
        <taxon>Pseudomonadati</taxon>
        <taxon>Spirochaetota</taxon>
        <taxon>Spirochaetia</taxon>
        <taxon>Spirochaetales</taxon>
        <taxon>Sphaerochaetaceae</taxon>
        <taxon>Sphaerochaeta</taxon>
    </lineage>
</organism>
<keyword evidence="2" id="KW-1185">Reference proteome</keyword>
<evidence type="ECO:0000313" key="1">
    <source>
        <dbReference type="EMBL" id="ADY11995.1"/>
    </source>
</evidence>
<sequence length="286" mass="31947">MKNIIITNFTDPVCIWCWGTEPVFRALETHYPDQIEFRYVMGGLVDDIDNFADPGNGIDAGSDGANAQIVSHWLEAAQQHGMPVKPEGFHLFSKEFPSTYPQNIAYKAAQMVDPLKADALLRRIREATLTEAKVTSDPDVLIELASDVGLDSAVFMSALKSSEAQQAFQEDLRQTQKAGVDVFPSFLIRNAEGGDVLLRGYMGFADFQQAISSLTDGSMIPTEVAPSATLLYTLLDKHPRLAFEEVYRAFDFTSREQTHRWLKDLIDTRLLEKEAVGPSYFIRKGM</sequence>
<dbReference type="HOGENOM" id="CLU_069785_1_0_12"/>
<dbReference type="InterPro" id="IPR036249">
    <property type="entry name" value="Thioredoxin-like_sf"/>
</dbReference>
<dbReference type="eggNOG" id="COG2761">
    <property type="taxonomic scope" value="Bacteria"/>
</dbReference>
<dbReference type="KEGG" id="sbu:SpiBuddy_0153"/>
<evidence type="ECO:0000313" key="2">
    <source>
        <dbReference type="Proteomes" id="UP000008466"/>
    </source>
</evidence>
<reference evidence="2" key="1">
    <citation type="submission" date="2011-02" db="EMBL/GenBank/DDBJ databases">
        <title>Complete sequence of Spirochaeta sp. Buddy.</title>
        <authorList>
            <person name="Lucas S."/>
            <person name="Copeland A."/>
            <person name="Lapidus A."/>
            <person name="Cheng J.-F."/>
            <person name="Goodwin L."/>
            <person name="Pitluck S."/>
            <person name="Zeytun A."/>
            <person name="Detter J.C."/>
            <person name="Han C."/>
            <person name="Tapia R."/>
            <person name="Land M."/>
            <person name="Hauser L."/>
            <person name="Kyrpides N."/>
            <person name="Ivanova N."/>
            <person name="Mikhailova N."/>
            <person name="Pagani I."/>
            <person name="Ritalahti K.M."/>
            <person name="Loeffler F.E."/>
            <person name="Woyke T."/>
        </authorList>
    </citation>
    <scope>NUCLEOTIDE SEQUENCE [LARGE SCALE GENOMIC DNA]</scope>
    <source>
        <strain evidence="2">ATCC BAA-1886 / DSM 22777 / Buddy</strain>
    </source>
</reference>
<dbReference type="CDD" id="cd03025">
    <property type="entry name" value="DsbA_FrnE_like"/>
    <property type="match status" value="1"/>
</dbReference>
<accession>F0RXE5</accession>
<proteinExistence type="predicted"/>
<dbReference type="PANTHER" id="PTHR13887:SF54">
    <property type="entry name" value="DSBA FAMILY PROTEIN"/>
    <property type="match status" value="1"/>
</dbReference>